<dbReference type="EMBL" id="JBHUIX010000002">
    <property type="protein sequence ID" value="MFD2172709.1"/>
    <property type="molecule type" value="Genomic_DNA"/>
</dbReference>
<comment type="caution">
    <text evidence="1">The sequence shown here is derived from an EMBL/GenBank/DDBJ whole genome shotgun (WGS) entry which is preliminary data.</text>
</comment>
<evidence type="ECO:0000313" key="2">
    <source>
        <dbReference type="Proteomes" id="UP001597413"/>
    </source>
</evidence>
<accession>A0ABW5A4Y2</accession>
<evidence type="ECO:0000313" key="1">
    <source>
        <dbReference type="EMBL" id="MFD2172709.1"/>
    </source>
</evidence>
<proteinExistence type="predicted"/>
<sequence>MMIKIMSLFLIVMVGLALFGRLRLPGPKRPARHRTCPRCGRPQIGPGPCPCTNNGEA</sequence>
<dbReference type="Proteomes" id="UP001597413">
    <property type="component" value="Unassembled WGS sequence"/>
</dbReference>
<keyword evidence="2" id="KW-1185">Reference proteome</keyword>
<protein>
    <recommendedName>
        <fullName evidence="3">Short-chain dehydrogenase</fullName>
    </recommendedName>
</protein>
<name>A0ABW5A4Y2_9RHOB</name>
<dbReference type="RefSeq" id="WP_377385978.1">
    <property type="nucleotide sequence ID" value="NZ_JBHUIX010000002.1"/>
</dbReference>
<evidence type="ECO:0008006" key="3">
    <source>
        <dbReference type="Google" id="ProtNLM"/>
    </source>
</evidence>
<gene>
    <name evidence="1" type="ORF">ACFSM0_01265</name>
</gene>
<organism evidence="1 2">
    <name type="scientific">Rhodobacter lacus</name>
    <dbReference type="NCBI Taxonomy" id="1641972"/>
    <lineage>
        <taxon>Bacteria</taxon>
        <taxon>Pseudomonadati</taxon>
        <taxon>Pseudomonadota</taxon>
        <taxon>Alphaproteobacteria</taxon>
        <taxon>Rhodobacterales</taxon>
        <taxon>Rhodobacter group</taxon>
        <taxon>Rhodobacter</taxon>
    </lineage>
</organism>
<reference evidence="2" key="1">
    <citation type="journal article" date="2019" name="Int. J. Syst. Evol. Microbiol.">
        <title>The Global Catalogue of Microorganisms (GCM) 10K type strain sequencing project: providing services to taxonomists for standard genome sequencing and annotation.</title>
        <authorList>
            <consortium name="The Broad Institute Genomics Platform"/>
            <consortium name="The Broad Institute Genome Sequencing Center for Infectious Disease"/>
            <person name="Wu L."/>
            <person name="Ma J."/>
        </authorList>
    </citation>
    <scope>NUCLEOTIDE SEQUENCE [LARGE SCALE GENOMIC DNA]</scope>
    <source>
        <strain evidence="2">CCUG 55131</strain>
    </source>
</reference>